<organism evidence="4 5">
    <name type="scientific">Candidatus Tenderia electrophaga</name>
    <dbReference type="NCBI Taxonomy" id="1748243"/>
    <lineage>
        <taxon>Bacteria</taxon>
        <taxon>Pseudomonadati</taxon>
        <taxon>Pseudomonadota</taxon>
        <taxon>Gammaproteobacteria</taxon>
        <taxon>Candidatus Tenderiales</taxon>
        <taxon>Candidatus Tenderiaceae</taxon>
        <taxon>Candidatus Tenderia</taxon>
    </lineage>
</organism>
<feature type="compositionally biased region" description="Basic residues" evidence="1">
    <location>
        <begin position="16"/>
        <end position="33"/>
    </location>
</feature>
<accession>A0A0S2TG40</accession>
<dbReference type="PANTHER" id="PTHR38687:SF1">
    <property type="entry name" value="CELL DIVISION PROTEIN DEDD"/>
    <property type="match status" value="1"/>
</dbReference>
<dbReference type="EMBL" id="CP013099">
    <property type="protein sequence ID" value="ALP54144.1"/>
    <property type="molecule type" value="Genomic_DNA"/>
</dbReference>
<dbReference type="GO" id="GO:0042834">
    <property type="term" value="F:peptidoglycan binding"/>
    <property type="evidence" value="ECO:0007669"/>
    <property type="project" value="InterPro"/>
</dbReference>
<name>A0A0S2TG40_9GAMM</name>
<dbReference type="InterPro" id="IPR007730">
    <property type="entry name" value="SPOR-like_dom"/>
</dbReference>
<dbReference type="Proteomes" id="UP000055136">
    <property type="component" value="Chromosome"/>
</dbReference>
<feature type="transmembrane region" description="Helical" evidence="2">
    <location>
        <begin position="39"/>
        <end position="59"/>
    </location>
</feature>
<dbReference type="GO" id="GO:0032506">
    <property type="term" value="P:cytokinetic process"/>
    <property type="evidence" value="ECO:0007669"/>
    <property type="project" value="TreeGrafter"/>
</dbReference>
<evidence type="ECO:0000313" key="4">
    <source>
        <dbReference type="EMBL" id="ALP54144.1"/>
    </source>
</evidence>
<proteinExistence type="predicted"/>
<dbReference type="SUPFAM" id="SSF110997">
    <property type="entry name" value="Sporulation related repeat"/>
    <property type="match status" value="1"/>
</dbReference>
<protein>
    <recommendedName>
        <fullName evidence="3">SPOR domain-containing protein</fullName>
    </recommendedName>
</protein>
<feature type="domain" description="SPOR" evidence="3">
    <location>
        <begin position="122"/>
        <end position="201"/>
    </location>
</feature>
<gene>
    <name evidence="4" type="ORF">Tel_13930</name>
</gene>
<evidence type="ECO:0000256" key="2">
    <source>
        <dbReference type="SAM" id="Phobius"/>
    </source>
</evidence>
<dbReference type="Pfam" id="PF05036">
    <property type="entry name" value="SPOR"/>
    <property type="match status" value="1"/>
</dbReference>
<dbReference type="PANTHER" id="PTHR38687">
    <property type="entry name" value="CELL DIVISION PROTEIN DEDD-RELATED"/>
    <property type="match status" value="1"/>
</dbReference>
<feature type="region of interest" description="Disordered" evidence="1">
    <location>
        <begin position="1"/>
        <end position="34"/>
    </location>
</feature>
<sequence length="202" mass="22742">MTKDYKNVPRSSDKKQTKRTPKKGTAKTNKKQAKPTPGWVWMLGGLAIGLFVALIVYLVDGNDATIQSAKKAVDNAIKSAPKNPVTQAPEEESRFDFYTLLPELEIIIPESEIKEERERMKAKDDVAYMIQVGSFRAYGEADSLKAQLALLGIEADIEPVSSKGERWLRVRVGPFTSKRELNKVRNRLHTNNINTMLVQIKK</sequence>
<keyword evidence="5" id="KW-1185">Reference proteome</keyword>
<dbReference type="GO" id="GO:0032153">
    <property type="term" value="C:cell division site"/>
    <property type="evidence" value="ECO:0007669"/>
    <property type="project" value="TreeGrafter"/>
</dbReference>
<keyword evidence="2" id="KW-1133">Transmembrane helix</keyword>
<keyword evidence="2" id="KW-0472">Membrane</keyword>
<feature type="compositionally biased region" description="Basic and acidic residues" evidence="1">
    <location>
        <begin position="1"/>
        <end position="15"/>
    </location>
</feature>
<keyword evidence="2" id="KW-0812">Transmembrane</keyword>
<dbReference type="KEGG" id="tee:Tel_13930"/>
<dbReference type="InterPro" id="IPR052521">
    <property type="entry name" value="Cell_div_SPOR-domain"/>
</dbReference>
<dbReference type="PROSITE" id="PS51724">
    <property type="entry name" value="SPOR"/>
    <property type="match status" value="1"/>
</dbReference>
<evidence type="ECO:0000259" key="3">
    <source>
        <dbReference type="PROSITE" id="PS51724"/>
    </source>
</evidence>
<evidence type="ECO:0000313" key="5">
    <source>
        <dbReference type="Proteomes" id="UP000055136"/>
    </source>
</evidence>
<dbReference type="STRING" id="1748243.Tel_13930"/>
<dbReference type="Gene3D" id="3.30.70.1070">
    <property type="entry name" value="Sporulation related repeat"/>
    <property type="match status" value="1"/>
</dbReference>
<evidence type="ECO:0000256" key="1">
    <source>
        <dbReference type="SAM" id="MobiDB-lite"/>
    </source>
</evidence>
<dbReference type="AlphaFoldDB" id="A0A0S2TG40"/>
<reference evidence="4" key="1">
    <citation type="submission" date="2015-10" db="EMBL/GenBank/DDBJ databases">
        <title>Description of Candidatus Tenderia electrophaga gen. nov, sp. nov., an Uncultivated Electroautotroph from a Biocathode Enrichment.</title>
        <authorList>
            <person name="Eddie B.J."/>
            <person name="Malanoski A.P."/>
            <person name="Wang Z."/>
            <person name="Hall R.J."/>
            <person name="Oh S.D."/>
            <person name="Heiner C."/>
            <person name="Lin B."/>
            <person name="Strycharz-Glaven S.M."/>
        </authorList>
    </citation>
    <scope>NUCLEOTIDE SEQUENCE [LARGE SCALE GENOMIC DNA]</scope>
    <source>
        <strain evidence="4">NRL1</strain>
    </source>
</reference>
<dbReference type="InterPro" id="IPR036680">
    <property type="entry name" value="SPOR-like_sf"/>
</dbReference>
<dbReference type="GO" id="GO:0030428">
    <property type="term" value="C:cell septum"/>
    <property type="evidence" value="ECO:0007669"/>
    <property type="project" value="TreeGrafter"/>
</dbReference>